<evidence type="ECO:0000256" key="7">
    <source>
        <dbReference type="SAM" id="MobiDB-lite"/>
    </source>
</evidence>
<feature type="domain" description="Alanine racemase C-terminal" evidence="8">
    <location>
        <begin position="293"/>
        <end position="423"/>
    </location>
</feature>
<dbReference type="GO" id="GO:0009252">
    <property type="term" value="P:peptidoglycan biosynthetic process"/>
    <property type="evidence" value="ECO:0007669"/>
    <property type="project" value="TreeGrafter"/>
</dbReference>
<comment type="catalytic activity">
    <reaction evidence="4">
        <text>L-alanine = D-alanine</text>
        <dbReference type="Rhea" id="RHEA:20249"/>
        <dbReference type="ChEBI" id="CHEBI:57416"/>
        <dbReference type="ChEBI" id="CHEBI:57972"/>
        <dbReference type="EC" id="5.1.1.1"/>
    </reaction>
</comment>
<dbReference type="PRINTS" id="PR00992">
    <property type="entry name" value="ALARACEMASE"/>
</dbReference>
<dbReference type="GO" id="GO:0008784">
    <property type="term" value="F:alanine racemase activity"/>
    <property type="evidence" value="ECO:0007669"/>
    <property type="project" value="UniProtKB-UniRule"/>
</dbReference>
<dbReference type="Pfam" id="PF01168">
    <property type="entry name" value="Ala_racemase_N"/>
    <property type="match status" value="1"/>
</dbReference>
<dbReference type="InterPro" id="IPR020622">
    <property type="entry name" value="Ala_racemase_pyridoxalP-BS"/>
</dbReference>
<dbReference type="AlphaFoldDB" id="A0A512IHT8"/>
<evidence type="ECO:0000256" key="6">
    <source>
        <dbReference type="PIRSR" id="PIRSR600821-52"/>
    </source>
</evidence>
<keyword evidence="10" id="KW-1185">Reference proteome</keyword>
<feature type="compositionally biased region" description="Basic and acidic residues" evidence="7">
    <location>
        <begin position="421"/>
        <end position="435"/>
    </location>
</feature>
<dbReference type="InterPro" id="IPR000821">
    <property type="entry name" value="Ala_racemase"/>
</dbReference>
<evidence type="ECO:0000256" key="5">
    <source>
        <dbReference type="PIRSR" id="PIRSR600821-50"/>
    </source>
</evidence>
<dbReference type="InterPro" id="IPR029066">
    <property type="entry name" value="PLP-binding_barrel"/>
</dbReference>
<dbReference type="InterPro" id="IPR011079">
    <property type="entry name" value="Ala_racemase_C"/>
</dbReference>
<dbReference type="InterPro" id="IPR001608">
    <property type="entry name" value="Ala_racemase_N"/>
</dbReference>
<dbReference type="UniPathway" id="UPA00042">
    <property type="reaction ID" value="UER00497"/>
</dbReference>
<feature type="binding site" evidence="4 6">
    <location>
        <position position="361"/>
    </location>
    <ligand>
        <name>substrate</name>
    </ligand>
</feature>
<dbReference type="CDD" id="cd00430">
    <property type="entry name" value="PLPDE_III_AR"/>
    <property type="match status" value="1"/>
</dbReference>
<dbReference type="SUPFAM" id="SSF51419">
    <property type="entry name" value="PLP-binding barrel"/>
    <property type="match status" value="1"/>
</dbReference>
<dbReference type="Pfam" id="PF00842">
    <property type="entry name" value="Ala_racemase_C"/>
    <property type="match status" value="1"/>
</dbReference>
<name>A0A512IHT8_9MICC</name>
<proteinExistence type="inferred from homology"/>
<dbReference type="Gene3D" id="2.40.37.10">
    <property type="entry name" value="Lyase, Ornithine Decarboxylase, Chain A, domain 1"/>
    <property type="match status" value="1"/>
</dbReference>
<evidence type="ECO:0000256" key="4">
    <source>
        <dbReference type="HAMAP-Rule" id="MF_01201"/>
    </source>
</evidence>
<feature type="active site" description="Proton acceptor; specific for D-alanine" evidence="4">
    <location>
        <position position="78"/>
    </location>
</feature>
<feature type="region of interest" description="Disordered" evidence="7">
    <location>
        <begin position="419"/>
        <end position="463"/>
    </location>
</feature>
<dbReference type="NCBIfam" id="TIGR00492">
    <property type="entry name" value="alr"/>
    <property type="match status" value="1"/>
</dbReference>
<dbReference type="SUPFAM" id="SSF50621">
    <property type="entry name" value="Alanine racemase C-terminal domain-like"/>
    <property type="match status" value="1"/>
</dbReference>
<feature type="region of interest" description="Disordered" evidence="7">
    <location>
        <begin position="1"/>
        <end position="30"/>
    </location>
</feature>
<dbReference type="EC" id="5.1.1.1" evidence="4"/>
<feature type="active site" description="Proton acceptor; specific for L-alanine" evidence="4">
    <location>
        <position position="314"/>
    </location>
</feature>
<gene>
    <name evidence="9" type="primary">alr</name>
    <name evidence="9" type="ORF">KTU01_33980</name>
</gene>
<reference evidence="9 10" key="1">
    <citation type="submission" date="2019-07" db="EMBL/GenBank/DDBJ databases">
        <title>Whole genome shotgun sequence of Kocuria turfanensis NBRC 107627.</title>
        <authorList>
            <person name="Hosoyama A."/>
            <person name="Uohara A."/>
            <person name="Ohji S."/>
            <person name="Ichikawa N."/>
        </authorList>
    </citation>
    <scope>NUCLEOTIDE SEQUENCE [LARGE SCALE GENOMIC DNA]</scope>
    <source>
        <strain evidence="9 10">NBRC 107627</strain>
    </source>
</reference>
<dbReference type="STRING" id="388357.GCA_001580365_01105"/>
<dbReference type="Proteomes" id="UP000321103">
    <property type="component" value="Unassembled WGS sequence"/>
</dbReference>
<feature type="modified residue" description="N6-(pyridoxal phosphate)lysine" evidence="4 5">
    <location>
        <position position="78"/>
    </location>
</feature>
<protein>
    <recommendedName>
        <fullName evidence="4">Alanine racemase</fullName>
        <ecNumber evidence="4">5.1.1.1</ecNumber>
    </recommendedName>
</protein>
<keyword evidence="2 4" id="KW-0663">Pyridoxal phosphate</keyword>
<dbReference type="FunFam" id="3.20.20.10:FF:000002">
    <property type="entry name" value="Alanine racemase"/>
    <property type="match status" value="1"/>
</dbReference>
<comment type="caution">
    <text evidence="9">The sequence shown here is derived from an EMBL/GenBank/DDBJ whole genome shotgun (WGS) entry which is preliminary data.</text>
</comment>
<dbReference type="HAMAP" id="MF_01201">
    <property type="entry name" value="Ala_racemase"/>
    <property type="match status" value="1"/>
</dbReference>
<dbReference type="InterPro" id="IPR009006">
    <property type="entry name" value="Ala_racemase/Decarboxylase_C"/>
</dbReference>
<dbReference type="GO" id="GO:0005829">
    <property type="term" value="C:cytosol"/>
    <property type="evidence" value="ECO:0007669"/>
    <property type="project" value="TreeGrafter"/>
</dbReference>
<dbReference type="PROSITE" id="PS00395">
    <property type="entry name" value="ALANINE_RACEMASE"/>
    <property type="match status" value="1"/>
</dbReference>
<dbReference type="PANTHER" id="PTHR30511">
    <property type="entry name" value="ALANINE RACEMASE"/>
    <property type="match status" value="1"/>
</dbReference>
<dbReference type="PANTHER" id="PTHR30511:SF0">
    <property type="entry name" value="ALANINE RACEMASE, CATABOLIC-RELATED"/>
    <property type="match status" value="1"/>
</dbReference>
<evidence type="ECO:0000256" key="2">
    <source>
        <dbReference type="ARBA" id="ARBA00022898"/>
    </source>
</evidence>
<dbReference type="GO" id="GO:0030632">
    <property type="term" value="P:D-alanine biosynthetic process"/>
    <property type="evidence" value="ECO:0007669"/>
    <property type="project" value="UniProtKB-UniRule"/>
</dbReference>
<comment type="similarity">
    <text evidence="4">Belongs to the alanine racemase family.</text>
</comment>
<evidence type="ECO:0000313" key="10">
    <source>
        <dbReference type="Proteomes" id="UP000321103"/>
    </source>
</evidence>
<comment type="function">
    <text evidence="4">Catalyzes the interconversion of L-alanine and D-alanine. May also act on other amino acids.</text>
</comment>
<dbReference type="GO" id="GO:0030170">
    <property type="term" value="F:pyridoxal phosphate binding"/>
    <property type="evidence" value="ECO:0007669"/>
    <property type="project" value="UniProtKB-UniRule"/>
</dbReference>
<organism evidence="9 10">
    <name type="scientific">Kocuria turfanensis</name>
    <dbReference type="NCBI Taxonomy" id="388357"/>
    <lineage>
        <taxon>Bacteria</taxon>
        <taxon>Bacillati</taxon>
        <taxon>Actinomycetota</taxon>
        <taxon>Actinomycetes</taxon>
        <taxon>Micrococcales</taxon>
        <taxon>Micrococcaceae</taxon>
        <taxon>Kocuria</taxon>
    </lineage>
</organism>
<dbReference type="SMART" id="SM01005">
    <property type="entry name" value="Ala_racemase_C"/>
    <property type="match status" value="1"/>
</dbReference>
<comment type="cofactor">
    <cofactor evidence="1 4 5">
        <name>pyridoxal 5'-phosphate</name>
        <dbReference type="ChEBI" id="CHEBI:597326"/>
    </cofactor>
</comment>
<evidence type="ECO:0000256" key="1">
    <source>
        <dbReference type="ARBA" id="ARBA00001933"/>
    </source>
</evidence>
<sequence length="463" mass="47997">MNRAEPVPFPPPGAATPGVPSGDLPGTFSGTFSGHVSGELSGGVRPERSAVVDLAAVRANVRRIRDLAGPARLMAVVKADAYGHGAVPVARAALEAGAHALGVAHVAEALTLRAAGITAPVLAWLHTVDTDFRAALAQDVELGVSGWELGPVAEAARALGRPARIHLKIDTGLGRNGATAERWPELVRRAAQAEAQGLVRVTGVFTHLAVADEPSRPETREQLERFRAAVDTARAAGLRPALRHAANSPGLFQAAGLERPEDMLLDMVRVGVCLYGLSPFPDRTPRQLGLVPAMTLRSTVSAVKEVPAGQGVSYGLGYVTERPTTLALIPLGYADGVPRSGTGGPVRIQGRTYPEVGRIAMDQLVVDLGAPGLSAPEHGLLGAEAVLFGAGDDPSASAWADAAGTINYEIVTRVSPRVPRVHVDRPADPEHEDPGRTGPGRRSAGDGTPGRVDGSAADGEERA</sequence>
<keyword evidence="3 4" id="KW-0413">Isomerase</keyword>
<evidence type="ECO:0000259" key="8">
    <source>
        <dbReference type="SMART" id="SM01005"/>
    </source>
</evidence>
<evidence type="ECO:0000256" key="3">
    <source>
        <dbReference type="ARBA" id="ARBA00023235"/>
    </source>
</evidence>
<feature type="binding site" evidence="4 6">
    <location>
        <position position="175"/>
    </location>
    <ligand>
        <name>substrate</name>
    </ligand>
</feature>
<dbReference type="EMBL" id="BJZS01000115">
    <property type="protein sequence ID" value="GEO97275.1"/>
    <property type="molecule type" value="Genomic_DNA"/>
</dbReference>
<comment type="pathway">
    <text evidence="4">Amino-acid biosynthesis; D-alanine biosynthesis; D-alanine from L-alanine: step 1/1.</text>
</comment>
<evidence type="ECO:0000313" key="9">
    <source>
        <dbReference type="EMBL" id="GEO97275.1"/>
    </source>
</evidence>
<accession>A0A512IHT8</accession>
<dbReference type="Gene3D" id="3.20.20.10">
    <property type="entry name" value="Alanine racemase"/>
    <property type="match status" value="1"/>
</dbReference>